<dbReference type="InterPro" id="IPR005265">
    <property type="entry name" value="HemJ-like"/>
</dbReference>
<keyword evidence="9 15" id="KW-1133">Transmembrane helix</keyword>
<comment type="function">
    <text evidence="14">Catalyzes the oxidation of protoporphyrinogen IX to protoporphyrin IX.</text>
</comment>
<evidence type="ECO:0000256" key="12">
    <source>
        <dbReference type="ARBA" id="ARBA00023136"/>
    </source>
</evidence>
<dbReference type="Pfam" id="PF03653">
    <property type="entry name" value="UPF0093"/>
    <property type="match status" value="1"/>
</dbReference>
<evidence type="ECO:0000256" key="8">
    <source>
        <dbReference type="ARBA" id="ARBA00022723"/>
    </source>
</evidence>
<feature type="transmembrane region" description="Helical" evidence="15">
    <location>
        <begin position="114"/>
        <end position="136"/>
    </location>
</feature>
<comment type="pathway">
    <text evidence="2 14">Porphyrin-containing compound metabolism; protoporphyrin-IX biosynthesis; protoporphyrin-IX from protoporphyrinogen-IX: step 1/1.</text>
</comment>
<feature type="transmembrane region" description="Helical" evidence="15">
    <location>
        <begin position="84"/>
        <end position="102"/>
    </location>
</feature>
<organism evidence="16 17">
    <name type="scientific">Halomonas rhizosphaerae</name>
    <dbReference type="NCBI Taxonomy" id="3043296"/>
    <lineage>
        <taxon>Bacteria</taxon>
        <taxon>Pseudomonadati</taxon>
        <taxon>Pseudomonadota</taxon>
        <taxon>Gammaproteobacteria</taxon>
        <taxon>Oceanospirillales</taxon>
        <taxon>Halomonadaceae</taxon>
        <taxon>Halomonas</taxon>
    </lineage>
</organism>
<evidence type="ECO:0000256" key="6">
    <source>
        <dbReference type="ARBA" id="ARBA00022617"/>
    </source>
</evidence>
<keyword evidence="6 14" id="KW-0349">Heme</keyword>
<dbReference type="RefSeq" id="WP_282736546.1">
    <property type="nucleotide sequence ID" value="NZ_JASCQP010000035.1"/>
</dbReference>
<evidence type="ECO:0000256" key="7">
    <source>
        <dbReference type="ARBA" id="ARBA00022692"/>
    </source>
</evidence>
<keyword evidence="17" id="KW-1185">Reference proteome</keyword>
<comment type="subcellular location">
    <subcellularLocation>
        <location evidence="1">Cell membrane</location>
        <topology evidence="1">Multi-pass membrane protein</topology>
    </subcellularLocation>
</comment>
<evidence type="ECO:0000256" key="14">
    <source>
        <dbReference type="PIRNR" id="PIRNR004638"/>
    </source>
</evidence>
<dbReference type="EC" id="1.3.99.-" evidence="14"/>
<evidence type="ECO:0000313" key="17">
    <source>
        <dbReference type="Proteomes" id="UP001225957"/>
    </source>
</evidence>
<name>A0ABT6V323_9GAMM</name>
<evidence type="ECO:0000313" key="16">
    <source>
        <dbReference type="EMBL" id="MDI5892632.1"/>
    </source>
</evidence>
<keyword evidence="7 15" id="KW-0812">Transmembrane</keyword>
<evidence type="ECO:0000256" key="1">
    <source>
        <dbReference type="ARBA" id="ARBA00004651"/>
    </source>
</evidence>
<keyword evidence="11 14" id="KW-0408">Iron</keyword>
<dbReference type="EMBL" id="JASCQP010000035">
    <property type="protein sequence ID" value="MDI5892632.1"/>
    <property type="molecule type" value="Genomic_DNA"/>
</dbReference>
<reference evidence="16 17" key="1">
    <citation type="submission" date="2023-04" db="EMBL/GenBank/DDBJ databases">
        <title>Halomonas strains isolated from rhizosphere soil.</title>
        <authorList>
            <person name="Xu L."/>
            <person name="Sun J.-Q."/>
        </authorList>
    </citation>
    <scope>NUCLEOTIDE SEQUENCE [LARGE SCALE GENOMIC DNA]</scope>
    <source>
        <strain evidence="16 17">LR5S20</strain>
    </source>
</reference>
<protein>
    <recommendedName>
        <fullName evidence="4 14">Protoporphyrinogen IX oxidase</fullName>
        <ecNumber evidence="14">1.3.99.-</ecNumber>
    </recommendedName>
</protein>
<keyword evidence="8 14" id="KW-0479">Metal-binding</keyword>
<sequence>MPWIKFVHIMALASWCGALLYLPLLLALSARGPAAATPFASGAPPMPRFVYNSLATPAALLAIASGTLLFLVNGLAAGWLVLKLLAVAGMVMAHGATGWLVMRLEQGTSHGVAPGAMAALGLAAVSMLAVVALVLAKPVF</sequence>
<accession>A0ABT6V323</accession>
<dbReference type="PIRSF" id="PIRSF004638">
    <property type="entry name" value="UCP004638"/>
    <property type="match status" value="1"/>
</dbReference>
<dbReference type="PANTHER" id="PTHR40255">
    <property type="entry name" value="UPF0093 MEMBRANE PROTEIN SLR1790"/>
    <property type="match status" value="1"/>
</dbReference>
<comment type="cofactor">
    <cofactor evidence="14">
        <name>heme b</name>
        <dbReference type="ChEBI" id="CHEBI:60344"/>
    </cofactor>
    <text evidence="14">Binds 1 heme b (iron(II)-protoporphyrin IX) group per subunit.</text>
</comment>
<keyword evidence="5 14" id="KW-1003">Cell membrane</keyword>
<comment type="caution">
    <text evidence="16">The sequence shown here is derived from an EMBL/GenBank/DDBJ whole genome shotgun (WGS) entry which is preliminary data.</text>
</comment>
<evidence type="ECO:0000256" key="4">
    <source>
        <dbReference type="ARBA" id="ARBA00017504"/>
    </source>
</evidence>
<evidence type="ECO:0000256" key="3">
    <source>
        <dbReference type="ARBA" id="ARBA00006501"/>
    </source>
</evidence>
<dbReference type="PANTHER" id="PTHR40255:SF1">
    <property type="entry name" value="PROTOPORPHYRINOGEN IX OXIDASE"/>
    <property type="match status" value="1"/>
</dbReference>
<evidence type="ECO:0000256" key="2">
    <source>
        <dbReference type="ARBA" id="ARBA00005073"/>
    </source>
</evidence>
<keyword evidence="10" id="KW-0560">Oxidoreductase</keyword>
<evidence type="ECO:0000256" key="10">
    <source>
        <dbReference type="ARBA" id="ARBA00023002"/>
    </source>
</evidence>
<dbReference type="Proteomes" id="UP001225957">
    <property type="component" value="Unassembled WGS sequence"/>
</dbReference>
<evidence type="ECO:0000256" key="11">
    <source>
        <dbReference type="ARBA" id="ARBA00023004"/>
    </source>
</evidence>
<feature type="transmembrane region" description="Helical" evidence="15">
    <location>
        <begin position="50"/>
        <end position="72"/>
    </location>
</feature>
<evidence type="ECO:0000256" key="15">
    <source>
        <dbReference type="SAM" id="Phobius"/>
    </source>
</evidence>
<evidence type="ECO:0000256" key="9">
    <source>
        <dbReference type="ARBA" id="ARBA00022989"/>
    </source>
</evidence>
<keyword evidence="12 14" id="KW-0472">Membrane</keyword>
<evidence type="ECO:0000256" key="5">
    <source>
        <dbReference type="ARBA" id="ARBA00022475"/>
    </source>
</evidence>
<gene>
    <name evidence="16" type="ORF">QLQ83_16200</name>
</gene>
<proteinExistence type="inferred from homology"/>
<comment type="catalytic activity">
    <reaction evidence="13 14">
        <text>protoporphyrinogen IX + 3 A = protoporphyrin IX + 3 AH2</text>
        <dbReference type="Rhea" id="RHEA:62000"/>
        <dbReference type="ChEBI" id="CHEBI:13193"/>
        <dbReference type="ChEBI" id="CHEBI:17499"/>
        <dbReference type="ChEBI" id="CHEBI:57306"/>
        <dbReference type="ChEBI" id="CHEBI:57307"/>
    </reaction>
</comment>
<comment type="similarity">
    <text evidence="3 14">Belongs to the HemJ family.</text>
</comment>
<evidence type="ECO:0000256" key="13">
    <source>
        <dbReference type="ARBA" id="ARBA00048390"/>
    </source>
</evidence>